<protein>
    <submittedName>
        <fullName evidence="1">Uncharacterized protein</fullName>
    </submittedName>
</protein>
<dbReference type="AlphaFoldDB" id="A0AAD7IAA6"/>
<comment type="caution">
    <text evidence="1">The sequence shown here is derived from an EMBL/GenBank/DDBJ whole genome shotgun (WGS) entry which is preliminary data.</text>
</comment>
<keyword evidence="2" id="KW-1185">Reference proteome</keyword>
<sequence length="201" mass="22353">MHRPCSPGSQETFRPTIHQSDLGGGFYQPLIYESVNLRTYGDAKCLFLHTLPGNKFLLAKITYLSFAFVIPVADTPESPLWVAVRASLPEMSSLDMLITSFTHADPDPLGRVLSHLLHAVALPSRLRTLHLRSAASTSRGRRYCLSNHGRRTYGPYTSPSSRPPFWSSFSPRPTISFRRLPSPNSRSWGARGQLNFGLAAL</sequence>
<evidence type="ECO:0000313" key="1">
    <source>
        <dbReference type="EMBL" id="KAJ7738569.1"/>
    </source>
</evidence>
<gene>
    <name evidence="1" type="ORF">B0H16DRAFT_91208</name>
</gene>
<evidence type="ECO:0000313" key="2">
    <source>
        <dbReference type="Proteomes" id="UP001215598"/>
    </source>
</evidence>
<accession>A0AAD7IAA6</accession>
<proteinExistence type="predicted"/>
<dbReference type="EMBL" id="JARKIB010000111">
    <property type="protein sequence ID" value="KAJ7738569.1"/>
    <property type="molecule type" value="Genomic_DNA"/>
</dbReference>
<dbReference type="Proteomes" id="UP001215598">
    <property type="component" value="Unassembled WGS sequence"/>
</dbReference>
<reference evidence="1" key="1">
    <citation type="submission" date="2023-03" db="EMBL/GenBank/DDBJ databases">
        <title>Massive genome expansion in bonnet fungi (Mycena s.s.) driven by repeated elements and novel gene families across ecological guilds.</title>
        <authorList>
            <consortium name="Lawrence Berkeley National Laboratory"/>
            <person name="Harder C.B."/>
            <person name="Miyauchi S."/>
            <person name="Viragh M."/>
            <person name="Kuo A."/>
            <person name="Thoen E."/>
            <person name="Andreopoulos B."/>
            <person name="Lu D."/>
            <person name="Skrede I."/>
            <person name="Drula E."/>
            <person name="Henrissat B."/>
            <person name="Morin E."/>
            <person name="Kohler A."/>
            <person name="Barry K."/>
            <person name="LaButti K."/>
            <person name="Morin E."/>
            <person name="Salamov A."/>
            <person name="Lipzen A."/>
            <person name="Mereny Z."/>
            <person name="Hegedus B."/>
            <person name="Baldrian P."/>
            <person name="Stursova M."/>
            <person name="Weitz H."/>
            <person name="Taylor A."/>
            <person name="Grigoriev I.V."/>
            <person name="Nagy L.G."/>
            <person name="Martin F."/>
            <person name="Kauserud H."/>
        </authorList>
    </citation>
    <scope>NUCLEOTIDE SEQUENCE</scope>
    <source>
        <strain evidence="1">CBHHK182m</strain>
    </source>
</reference>
<organism evidence="1 2">
    <name type="scientific">Mycena metata</name>
    <dbReference type="NCBI Taxonomy" id="1033252"/>
    <lineage>
        <taxon>Eukaryota</taxon>
        <taxon>Fungi</taxon>
        <taxon>Dikarya</taxon>
        <taxon>Basidiomycota</taxon>
        <taxon>Agaricomycotina</taxon>
        <taxon>Agaricomycetes</taxon>
        <taxon>Agaricomycetidae</taxon>
        <taxon>Agaricales</taxon>
        <taxon>Marasmiineae</taxon>
        <taxon>Mycenaceae</taxon>
        <taxon>Mycena</taxon>
    </lineage>
</organism>
<name>A0AAD7IAA6_9AGAR</name>